<dbReference type="EMBL" id="AFBI03000072">
    <property type="protein sequence ID" value="EJW02418.1"/>
    <property type="molecule type" value="Genomic_DNA"/>
</dbReference>
<name>J8ZRU7_EDHAE</name>
<dbReference type="HOGENOM" id="CLU_496977_0_0_1"/>
<reference evidence="4" key="2">
    <citation type="submission" date="2015-07" db="EMBL/GenBank/DDBJ databases">
        <title>Contrasting host-pathogen interactions and genome evolution in two generalist and specialist microsporidian pathogens of mosquitoes.</title>
        <authorList>
            <consortium name="The Broad Institute Genomics Platform"/>
            <consortium name="The Broad Institute Genome Sequencing Center for Infectious Disease"/>
            <person name="Cuomo C.A."/>
            <person name="Sanscrainte N.D."/>
            <person name="Goldberg J.M."/>
            <person name="Heiman D."/>
            <person name="Young S."/>
            <person name="Zeng Q."/>
            <person name="Becnel J.J."/>
            <person name="Birren B.W."/>
        </authorList>
    </citation>
    <scope>NUCLEOTIDE SEQUENCE [LARGE SCALE GENOMIC DNA]</scope>
    <source>
        <strain evidence="4">USNM 41457</strain>
    </source>
</reference>
<keyword evidence="2" id="KW-0472">Membrane</keyword>
<evidence type="ECO:0000313" key="3">
    <source>
        <dbReference type="EMBL" id="EJW02418.1"/>
    </source>
</evidence>
<accession>J8ZRU7</accession>
<feature type="region of interest" description="Disordered" evidence="1">
    <location>
        <begin position="136"/>
        <end position="156"/>
    </location>
</feature>
<dbReference type="AlphaFoldDB" id="J8ZRU7"/>
<evidence type="ECO:0000256" key="1">
    <source>
        <dbReference type="SAM" id="MobiDB-lite"/>
    </source>
</evidence>
<gene>
    <name evidence="3" type="ORF">EDEG_03160</name>
</gene>
<reference evidence="3 4" key="1">
    <citation type="submission" date="2011-08" db="EMBL/GenBank/DDBJ databases">
        <authorList>
            <person name="Liu Z.J."/>
            <person name="Shi F.L."/>
            <person name="Lu J.Q."/>
            <person name="Li M."/>
            <person name="Wang Z.L."/>
        </authorList>
    </citation>
    <scope>NUCLEOTIDE SEQUENCE [LARGE SCALE GENOMIC DNA]</scope>
    <source>
        <strain evidence="3 4">USNM 41457</strain>
    </source>
</reference>
<evidence type="ECO:0000256" key="2">
    <source>
        <dbReference type="SAM" id="Phobius"/>
    </source>
</evidence>
<organism evidence="3 4">
    <name type="scientific">Edhazardia aedis (strain USNM 41457)</name>
    <name type="common">Microsporidian parasite</name>
    <dbReference type="NCBI Taxonomy" id="1003232"/>
    <lineage>
        <taxon>Eukaryota</taxon>
        <taxon>Fungi</taxon>
        <taxon>Fungi incertae sedis</taxon>
        <taxon>Microsporidia</taxon>
        <taxon>Edhazardia</taxon>
    </lineage>
</organism>
<evidence type="ECO:0000313" key="4">
    <source>
        <dbReference type="Proteomes" id="UP000003163"/>
    </source>
</evidence>
<sequence>MKSLKKISTVSEIVRLITSLISIFTIFYIILQNLTTSENHLCSSEIENSAFYTSDNSVFPLISTDIGQVLALKVNEENISATESSHIKSIIPFHGHNHTNLDDFQEKECNIEKGESNLNPICVDTSKESIEHVNNTQDNTNQSVNDNNSSNVPDNSNIIQLKNNTEKFKPKILADENDAEGYTNILFGPKNTAKTLRECLKDQKDRFYQRFIDKNDLLQRYISNFNEKHDYYDVIGLISLSTKLKNPIDSFMSTNIMHSILYEAKNRKEYFEKVISSELIYKKVTNNMRVLYNYGENIANTLSLDLKNFEDMQKRFTNADEIRKECNREIKDNIEQSIKLNMYLQGLCFLKDLTKFYYGFWKVYMDNVEQKQKHDVFDKTSFQLAQYKKNVYVEKYDLMLKINCLSINPESGAFLSKRLDGILHSLYTYITKNNSIIKSTKRWYKQKSKNENVVLMMHGRKIYNFFFEKTMNELISFEKDYVAFQKSKFNYQGMSSFFNQNYSLTNHPINDVPSKTIEIFIILNEISTNNSEPELSPFTCFNVMICPG</sequence>
<dbReference type="Proteomes" id="UP000003163">
    <property type="component" value="Unassembled WGS sequence"/>
</dbReference>
<feature type="transmembrane region" description="Helical" evidence="2">
    <location>
        <begin position="12"/>
        <end position="31"/>
    </location>
</feature>
<proteinExistence type="predicted"/>
<comment type="caution">
    <text evidence="3">The sequence shown here is derived from an EMBL/GenBank/DDBJ whole genome shotgun (WGS) entry which is preliminary data.</text>
</comment>
<keyword evidence="2" id="KW-1133">Transmembrane helix</keyword>
<keyword evidence="2" id="KW-0812">Transmembrane</keyword>
<protein>
    <submittedName>
        <fullName evidence="3">Uncharacterized protein</fullName>
    </submittedName>
</protein>
<dbReference type="VEuPathDB" id="MicrosporidiaDB:EDEG_03160"/>
<keyword evidence="4" id="KW-1185">Reference proteome</keyword>
<dbReference type="InParanoid" id="J8ZRU7"/>